<evidence type="ECO:0000313" key="2">
    <source>
        <dbReference type="Proteomes" id="UP001158730"/>
    </source>
</evidence>
<reference evidence="1" key="1">
    <citation type="submission" date="2022-09" db="EMBL/GenBank/DDBJ databases">
        <title>Intensive care unit water sources are persistently colonized with multi-drug resistant bacteria and are the site of extensive horizontal gene transfer of antibiotic resistance genes.</title>
        <authorList>
            <person name="Diorio-Toth L."/>
        </authorList>
    </citation>
    <scope>NUCLEOTIDE SEQUENCE</scope>
    <source>
        <strain evidence="1">GD03990</strain>
    </source>
</reference>
<name>A0AA42N3Z3_AQUAC</name>
<accession>A0AA42N3Z3</accession>
<dbReference type="EMBL" id="JAOBYN010000024">
    <property type="protein sequence ID" value="MDH1057041.1"/>
    <property type="molecule type" value="Genomic_DNA"/>
</dbReference>
<organism evidence="1 2">
    <name type="scientific">Aquipseudomonas alcaligenes</name>
    <name type="common">Pseudomonas alcaligenes</name>
    <dbReference type="NCBI Taxonomy" id="43263"/>
    <lineage>
        <taxon>Bacteria</taxon>
        <taxon>Pseudomonadati</taxon>
        <taxon>Pseudomonadota</taxon>
        <taxon>Gammaproteobacteria</taxon>
        <taxon>Pseudomonadales</taxon>
        <taxon>Pseudomonadaceae</taxon>
        <taxon>Aquipseudomonas</taxon>
    </lineage>
</organism>
<dbReference type="AlphaFoldDB" id="A0AA42N3Z3"/>
<dbReference type="RefSeq" id="WP_262372901.1">
    <property type="nucleotide sequence ID" value="NZ_CALTXO010000024.1"/>
</dbReference>
<dbReference type="Proteomes" id="UP001158730">
    <property type="component" value="Unassembled WGS sequence"/>
</dbReference>
<protein>
    <submittedName>
        <fullName evidence="1">Uncharacterized protein</fullName>
    </submittedName>
</protein>
<gene>
    <name evidence="1" type="ORF">N5C05_20045</name>
</gene>
<proteinExistence type="predicted"/>
<sequence>MHSKSPARPEIKPLFLALHPPRRVWPDNAGFYVSPVCPPRRARG</sequence>
<evidence type="ECO:0000313" key="1">
    <source>
        <dbReference type="EMBL" id="MDH1057041.1"/>
    </source>
</evidence>
<comment type="caution">
    <text evidence="1">The sequence shown here is derived from an EMBL/GenBank/DDBJ whole genome shotgun (WGS) entry which is preliminary data.</text>
</comment>